<protein>
    <recommendedName>
        <fullName evidence="4">Malate dehydrogenase</fullName>
    </recommendedName>
</protein>
<feature type="chain" id="PRO_5047403608" description="Malate dehydrogenase" evidence="1">
    <location>
        <begin position="19"/>
        <end position="281"/>
    </location>
</feature>
<reference evidence="2 3" key="1">
    <citation type="submission" date="2023-01" db="EMBL/GenBank/DDBJ databases">
        <title>Analysis of 21 Apiospora genomes using comparative genomics revels a genus with tremendous synthesis potential of carbohydrate active enzymes and secondary metabolites.</title>
        <authorList>
            <person name="Sorensen T."/>
        </authorList>
    </citation>
    <scope>NUCLEOTIDE SEQUENCE [LARGE SCALE GENOMIC DNA]</scope>
    <source>
        <strain evidence="2 3">CBS 20057</strain>
    </source>
</reference>
<name>A0ABR1R4G3_9PEZI</name>
<accession>A0ABR1R4G3</accession>
<keyword evidence="3" id="KW-1185">Reference proteome</keyword>
<dbReference type="EMBL" id="JAQQWI010000022">
    <property type="protein sequence ID" value="KAK7996287.1"/>
    <property type="molecule type" value="Genomic_DNA"/>
</dbReference>
<dbReference type="InterPro" id="IPR021851">
    <property type="entry name" value="DUF3455"/>
</dbReference>
<evidence type="ECO:0008006" key="4">
    <source>
        <dbReference type="Google" id="ProtNLM"/>
    </source>
</evidence>
<dbReference type="PANTHER" id="PTHR35567:SF1">
    <property type="entry name" value="CONSERVED FUNGAL PROTEIN (AFU_ORTHOLOGUE AFUA_1G14230)"/>
    <property type="match status" value="1"/>
</dbReference>
<dbReference type="Proteomes" id="UP001396898">
    <property type="component" value="Unassembled WGS sequence"/>
</dbReference>
<keyword evidence="1" id="KW-0732">Signal</keyword>
<dbReference type="PANTHER" id="PTHR35567">
    <property type="entry name" value="MALATE DEHYDROGENASE (AFU_ORTHOLOGUE AFUA_2G13800)"/>
    <property type="match status" value="1"/>
</dbReference>
<evidence type="ECO:0000256" key="1">
    <source>
        <dbReference type="SAM" id="SignalP"/>
    </source>
</evidence>
<sequence length="281" mass="29174">MRCSILFTSALSASTVIAAPTWPAFSKSVPMPAQLETMSSWFNALARVVQDGRASAMAPVCDLSQVQLPESALPPPSAGLYLKHVAVGRGTQNYTCDTSNPKSAPVLFGAVATLFNASCIASSFPNVLQLVPKTALQFDLPAAAGGPPGPAGGPAGGPGPAGAKMGPIDYVLSGHHFFTDVTTPFFNLDTTPGSQYGTMPCAKLNQTAAPADAPKGQQGEKAVAWLKLRSKDGATGDLQEVYRVGTAGGSSPDTCEGMPSSFEVQYSAEYWFYAGSKPKYD</sequence>
<comment type="caution">
    <text evidence="2">The sequence shown here is derived from an EMBL/GenBank/DDBJ whole genome shotgun (WGS) entry which is preliminary data.</text>
</comment>
<evidence type="ECO:0000313" key="2">
    <source>
        <dbReference type="EMBL" id="KAK7996287.1"/>
    </source>
</evidence>
<evidence type="ECO:0000313" key="3">
    <source>
        <dbReference type="Proteomes" id="UP001396898"/>
    </source>
</evidence>
<organism evidence="2 3">
    <name type="scientific">Apiospora marii</name>
    <dbReference type="NCBI Taxonomy" id="335849"/>
    <lineage>
        <taxon>Eukaryota</taxon>
        <taxon>Fungi</taxon>
        <taxon>Dikarya</taxon>
        <taxon>Ascomycota</taxon>
        <taxon>Pezizomycotina</taxon>
        <taxon>Sordariomycetes</taxon>
        <taxon>Xylariomycetidae</taxon>
        <taxon>Amphisphaeriales</taxon>
        <taxon>Apiosporaceae</taxon>
        <taxon>Apiospora</taxon>
    </lineage>
</organism>
<gene>
    <name evidence="2" type="ORF">PG991_015754</name>
</gene>
<proteinExistence type="predicted"/>
<feature type="signal peptide" evidence="1">
    <location>
        <begin position="1"/>
        <end position="18"/>
    </location>
</feature>
<dbReference type="Pfam" id="PF11937">
    <property type="entry name" value="DUF3455"/>
    <property type="match status" value="1"/>
</dbReference>